<feature type="compositionally biased region" description="Basic and acidic residues" evidence="11">
    <location>
        <begin position="317"/>
        <end position="332"/>
    </location>
</feature>
<keyword evidence="7" id="KW-0966">Cell projection</keyword>
<dbReference type="GO" id="GO:0048731">
    <property type="term" value="P:system development"/>
    <property type="evidence" value="ECO:0007669"/>
    <property type="project" value="UniProtKB-ARBA"/>
</dbReference>
<name>A0ABD2B6Z5_VESSQ</name>
<dbReference type="GO" id="GO:0048513">
    <property type="term" value="P:animal organ development"/>
    <property type="evidence" value="ECO:0007669"/>
    <property type="project" value="UniProtKB-ARBA"/>
</dbReference>
<gene>
    <name evidence="14" type="ORF">V1478_006127</name>
</gene>
<feature type="coiled-coil region" evidence="10">
    <location>
        <begin position="498"/>
        <end position="592"/>
    </location>
</feature>
<reference evidence="14 15" key="1">
    <citation type="journal article" date="2024" name="Ann. Entomol. Soc. Am.">
        <title>Genomic analyses of the southern and eastern yellowjacket wasps (Hymenoptera: Vespidae) reveal evolutionary signatures of social life.</title>
        <authorList>
            <person name="Catto M.A."/>
            <person name="Caine P.B."/>
            <person name="Orr S.E."/>
            <person name="Hunt B.G."/>
            <person name="Goodisman M.A.D."/>
        </authorList>
    </citation>
    <scope>NUCLEOTIDE SEQUENCE [LARGE SCALE GENOMIC DNA]</scope>
    <source>
        <strain evidence="14">233</strain>
        <tissue evidence="14">Head and thorax</tissue>
    </source>
</reference>
<evidence type="ECO:0000256" key="5">
    <source>
        <dbReference type="ARBA" id="ARBA00023054"/>
    </source>
</evidence>
<evidence type="ECO:0000259" key="12">
    <source>
        <dbReference type="Pfam" id="PF10243"/>
    </source>
</evidence>
<dbReference type="InterPro" id="IPR040468">
    <property type="entry name" value="TRAF3IP1_N"/>
</dbReference>
<dbReference type="PANTHER" id="PTHR31363">
    <property type="entry name" value="TRAF3-INTERACTING PROTEIN 1"/>
    <property type="match status" value="1"/>
</dbReference>
<evidence type="ECO:0000259" key="13">
    <source>
        <dbReference type="Pfam" id="PF17749"/>
    </source>
</evidence>
<dbReference type="InterPro" id="IPR018799">
    <property type="entry name" value="TRAF3IP1"/>
</dbReference>
<feature type="region of interest" description="Disordered" evidence="11">
    <location>
        <begin position="240"/>
        <end position="332"/>
    </location>
</feature>
<keyword evidence="5 10" id="KW-0175">Coiled coil</keyword>
<evidence type="ECO:0000256" key="9">
    <source>
        <dbReference type="ARBA" id="ARBA00070492"/>
    </source>
</evidence>
<evidence type="ECO:0000313" key="15">
    <source>
        <dbReference type="Proteomes" id="UP001607302"/>
    </source>
</evidence>
<proteinExistence type="inferred from homology"/>
<evidence type="ECO:0000256" key="4">
    <source>
        <dbReference type="ARBA" id="ARBA00022794"/>
    </source>
</evidence>
<feature type="compositionally biased region" description="Basic residues" evidence="11">
    <location>
        <begin position="134"/>
        <end position="144"/>
    </location>
</feature>
<dbReference type="FunFam" id="1.10.418.50:FF:000001">
    <property type="entry name" value="TRAF3-interacting protein 1 isoform X1"/>
    <property type="match status" value="1"/>
</dbReference>
<feature type="compositionally biased region" description="Low complexity" evidence="11">
    <location>
        <begin position="197"/>
        <end position="206"/>
    </location>
</feature>
<dbReference type="Pfam" id="PF10243">
    <property type="entry name" value="MIP-T3"/>
    <property type="match status" value="1"/>
</dbReference>
<keyword evidence="6" id="KW-0206">Cytoskeleton</keyword>
<evidence type="ECO:0000256" key="11">
    <source>
        <dbReference type="SAM" id="MobiDB-lite"/>
    </source>
</evidence>
<keyword evidence="4" id="KW-0970">Cilium biogenesis/degradation</keyword>
<sequence>MADDVKPEVIKKTQDLLGKYFKKPPLTEKLLRKPPFRFLHDIISIIIKETGFLKGLFTEEELNSDNIKDKESKVAYLTKLIDVVKLISGNNLTVRASKIVSGQEATKTNELLQAIGKALDKKVNSAEAIEHYKKSLQKKSKGGTKLKTSKEDITKKPSRQVSQTRKSTEKEKHASGLQKKFSNVGKVESKTTEESNPENSNNKNNDIIEQEIQENNIGKSNDVDIPPAEPLEDELSSITQKIKHSSGTKQKQDHISSMVPTEVQTNKLPTNINTDKKSDEHTQRKEPVSKAKRVLSKQGSESKESIKISETISARKKSIETTDKEKLQTEHESTYGNISDDLQQTEHENSIILASNLQKHKFNNEQEQNMTKSRTLLRPPTARPSSARPAAPKMKGKTDMILNEEISTPMGNISVIIENANIKDNDNEDMVIVENKGSIGTTLENISNYKIDYELTQEHGHLVAQILETQRELVNTDNVDVLPKKVDIAWEAGTKRDHEAAIKEIDKLRGTIQMLTRATNPLGKLLDYLQEDIEMMQKELHDWRNQYNQLSKQLEKEQIRTQEIIDPMQMTLKEIDNNIQDQLNKIYQAKARIIKNNQKIQRLLNGDI</sequence>
<dbReference type="Gene3D" id="1.10.418.50">
    <property type="entry name" value="Microtubule-binding protein MIP-T3"/>
    <property type="match status" value="1"/>
</dbReference>
<dbReference type="GO" id="GO:0070507">
    <property type="term" value="P:regulation of microtubule cytoskeleton organization"/>
    <property type="evidence" value="ECO:0007669"/>
    <property type="project" value="UniProtKB-ARBA"/>
</dbReference>
<feature type="compositionally biased region" description="Basic and acidic residues" evidence="11">
    <location>
        <begin position="274"/>
        <end position="289"/>
    </location>
</feature>
<keyword evidence="3" id="KW-0963">Cytoplasm</keyword>
<comment type="similarity">
    <text evidence="8">Belongs to the TRAF3IP1 family.</text>
</comment>
<dbReference type="GO" id="GO:0030030">
    <property type="term" value="P:cell projection organization"/>
    <property type="evidence" value="ECO:0007669"/>
    <property type="project" value="UniProtKB-KW"/>
</dbReference>
<feature type="compositionally biased region" description="Polar residues" evidence="11">
    <location>
        <begin position="258"/>
        <end position="273"/>
    </location>
</feature>
<evidence type="ECO:0000256" key="2">
    <source>
        <dbReference type="ARBA" id="ARBA00004430"/>
    </source>
</evidence>
<dbReference type="InterPro" id="IPR042576">
    <property type="entry name" value="TRAF3IP1_N_sf"/>
</dbReference>
<dbReference type="Proteomes" id="UP001607302">
    <property type="component" value="Unassembled WGS sequence"/>
</dbReference>
<dbReference type="EMBL" id="JAUDFV010000132">
    <property type="protein sequence ID" value="KAL2728495.1"/>
    <property type="molecule type" value="Genomic_DNA"/>
</dbReference>
<dbReference type="GO" id="GO:0005930">
    <property type="term" value="C:axoneme"/>
    <property type="evidence" value="ECO:0007669"/>
    <property type="project" value="UniProtKB-SubCell"/>
</dbReference>
<evidence type="ECO:0000256" key="6">
    <source>
        <dbReference type="ARBA" id="ARBA00023212"/>
    </source>
</evidence>
<dbReference type="Pfam" id="PF17749">
    <property type="entry name" value="MIP-T3_C"/>
    <property type="match status" value="1"/>
</dbReference>
<keyword evidence="15" id="KW-1185">Reference proteome</keyword>
<dbReference type="AlphaFoldDB" id="A0ABD2B6Z5"/>
<accession>A0ABD2B6Z5</accession>
<feature type="region of interest" description="Disordered" evidence="11">
    <location>
        <begin position="134"/>
        <end position="206"/>
    </location>
</feature>
<dbReference type="PANTHER" id="PTHR31363:SF0">
    <property type="entry name" value="TRAF3-INTERACTING PROTEIN 1"/>
    <property type="match status" value="1"/>
</dbReference>
<evidence type="ECO:0000313" key="14">
    <source>
        <dbReference type="EMBL" id="KAL2728495.1"/>
    </source>
</evidence>
<evidence type="ECO:0000256" key="3">
    <source>
        <dbReference type="ARBA" id="ARBA00022490"/>
    </source>
</evidence>
<organism evidence="14 15">
    <name type="scientific">Vespula squamosa</name>
    <name type="common">Southern yellow jacket</name>
    <name type="synonym">Wasp</name>
    <dbReference type="NCBI Taxonomy" id="30214"/>
    <lineage>
        <taxon>Eukaryota</taxon>
        <taxon>Metazoa</taxon>
        <taxon>Ecdysozoa</taxon>
        <taxon>Arthropoda</taxon>
        <taxon>Hexapoda</taxon>
        <taxon>Insecta</taxon>
        <taxon>Pterygota</taxon>
        <taxon>Neoptera</taxon>
        <taxon>Endopterygota</taxon>
        <taxon>Hymenoptera</taxon>
        <taxon>Apocrita</taxon>
        <taxon>Aculeata</taxon>
        <taxon>Vespoidea</taxon>
        <taxon>Vespidae</taxon>
        <taxon>Vespinae</taxon>
        <taxon>Vespula</taxon>
    </lineage>
</organism>
<feature type="domain" description="TRAF3-interacting protein 1 N-terminal" evidence="12">
    <location>
        <begin position="9"/>
        <end position="118"/>
    </location>
</feature>
<evidence type="ECO:0000256" key="1">
    <source>
        <dbReference type="ARBA" id="ARBA00004120"/>
    </source>
</evidence>
<dbReference type="InterPro" id="IPR041476">
    <property type="entry name" value="TRAF3IP1_C"/>
</dbReference>
<comment type="subcellular location">
    <subcellularLocation>
        <location evidence="2">Cytoplasm</location>
        <location evidence="2">Cytoskeleton</location>
        <location evidence="2">Cilium axoneme</location>
    </subcellularLocation>
    <subcellularLocation>
        <location evidence="1">Cytoplasm</location>
        <location evidence="1">Cytoskeleton</location>
        <location evidence="1">Cilium basal body</location>
    </subcellularLocation>
</comment>
<comment type="caution">
    <text evidence="14">The sequence shown here is derived from an EMBL/GenBank/DDBJ whole genome shotgun (WGS) entry which is preliminary data.</text>
</comment>
<feature type="domain" description="TRAF3-interacting protein 1 C-terminal" evidence="13">
    <location>
        <begin position="457"/>
        <end position="604"/>
    </location>
</feature>
<protein>
    <recommendedName>
        <fullName evidence="9">TRAF3-interacting protein 1</fullName>
    </recommendedName>
</protein>
<evidence type="ECO:0000256" key="10">
    <source>
        <dbReference type="SAM" id="Coils"/>
    </source>
</evidence>
<evidence type="ECO:0000256" key="7">
    <source>
        <dbReference type="ARBA" id="ARBA00023273"/>
    </source>
</evidence>
<evidence type="ECO:0000256" key="8">
    <source>
        <dbReference type="ARBA" id="ARBA00043971"/>
    </source>
</evidence>